<accession>A0AB36R6A5</accession>
<gene>
    <name evidence="1" type="ORF">CIT25_20970</name>
</gene>
<reference evidence="2" key="1">
    <citation type="submission" date="2017-08" db="EMBL/GenBank/DDBJ databases">
        <title>Mesorhizobium wenxinae sp. nov., a novel rhizobial species isolated from root nodules of chickpea (Cicer arietinum L.).</title>
        <authorList>
            <person name="Zhang J."/>
        </authorList>
    </citation>
    <scope>NUCLEOTIDE SEQUENCE [LARGE SCALE GENOMIC DNA]</scope>
    <source>
        <strain evidence="2">USDA 3392</strain>
    </source>
</reference>
<comment type="caution">
    <text evidence="1">The sequence shown here is derived from an EMBL/GenBank/DDBJ whole genome shotgun (WGS) entry which is preliminary data.</text>
</comment>
<evidence type="ECO:0000313" key="1">
    <source>
        <dbReference type="EMBL" id="PAQ00287.1"/>
    </source>
</evidence>
<dbReference type="RefSeq" id="WP_095486420.1">
    <property type="nucleotide sequence ID" value="NZ_CP088151.1"/>
</dbReference>
<protein>
    <submittedName>
        <fullName evidence="1">Uncharacterized protein</fullName>
    </submittedName>
</protein>
<evidence type="ECO:0000313" key="2">
    <source>
        <dbReference type="Proteomes" id="UP000216215"/>
    </source>
</evidence>
<organism evidence="1 2">
    <name type="scientific">Mesorhizobium mediterraneum</name>
    <dbReference type="NCBI Taxonomy" id="43617"/>
    <lineage>
        <taxon>Bacteria</taxon>
        <taxon>Pseudomonadati</taxon>
        <taxon>Pseudomonadota</taxon>
        <taxon>Alphaproteobacteria</taxon>
        <taxon>Hyphomicrobiales</taxon>
        <taxon>Phyllobacteriaceae</taxon>
        <taxon>Mesorhizobium</taxon>
    </lineage>
</organism>
<sequence>MTLITLRSTEDGIARLLAQPGDIKPRRDDIRRSTLEEASAEHQEVFGDYVADLTTACGIAEKWWEDTVNAQVKKGMDRDDAIAVSFNRRWAGPAAHPKVVWIVRLYWLACDKINTDFVPGKPVYPETFLLKWLVDAGEKELVQLIACMPYWPVGLDENGDWS</sequence>
<dbReference type="AlphaFoldDB" id="A0AB36R6A5"/>
<proteinExistence type="predicted"/>
<keyword evidence="2" id="KW-1185">Reference proteome</keyword>
<dbReference type="EMBL" id="NPKI01000026">
    <property type="protein sequence ID" value="PAQ00287.1"/>
    <property type="molecule type" value="Genomic_DNA"/>
</dbReference>
<name>A0AB36R6A5_9HYPH</name>
<dbReference type="Proteomes" id="UP000216215">
    <property type="component" value="Unassembled WGS sequence"/>
</dbReference>